<proteinExistence type="predicted"/>
<evidence type="ECO:0000313" key="1">
    <source>
        <dbReference type="Proteomes" id="UP000887576"/>
    </source>
</evidence>
<dbReference type="Proteomes" id="UP000887576">
    <property type="component" value="Unplaced"/>
</dbReference>
<dbReference type="WBParaSite" id="JU765_v2.g17046.t1">
    <property type="protein sequence ID" value="JU765_v2.g17046.t1"/>
    <property type="gene ID" value="JU765_v2.g17046"/>
</dbReference>
<organism evidence="1 2">
    <name type="scientific">Panagrolaimus sp. JU765</name>
    <dbReference type="NCBI Taxonomy" id="591449"/>
    <lineage>
        <taxon>Eukaryota</taxon>
        <taxon>Metazoa</taxon>
        <taxon>Ecdysozoa</taxon>
        <taxon>Nematoda</taxon>
        <taxon>Chromadorea</taxon>
        <taxon>Rhabditida</taxon>
        <taxon>Tylenchina</taxon>
        <taxon>Panagrolaimomorpha</taxon>
        <taxon>Panagrolaimoidea</taxon>
        <taxon>Panagrolaimidae</taxon>
        <taxon>Panagrolaimus</taxon>
    </lineage>
</organism>
<evidence type="ECO:0000313" key="2">
    <source>
        <dbReference type="WBParaSite" id="JU765_v2.g17046.t1"/>
    </source>
</evidence>
<protein>
    <submittedName>
        <fullName evidence="2">GRIP domain-containing protein</fullName>
    </submittedName>
</protein>
<sequence length="1441" mass="166104">MFKGLKSKLEDEAKRLSATASQYATNVANQVRSGASDAGSDISGYTKKFLNNTTTTEPSVKNSVSTMREENLITLDDDVGDSEPNSSALLTAFDDPPERVRRLSDASIDSNDSSLSALYGSVLNQSSAPKLETISSDVESVSDGGWEPPETATKDQLKSVLDNIRGRAINYKEKYHDLVKKYNESIRENEKLKLVLTKTQDKTLKRIDKLREENKKLNELLNNDEKEQKVKKLQELLERCRETITTQKSKIAALITENQQMKEKVESSGEVEKINAEWKGRIDRINEEHSKRLNDVEEKSAIAIASAKAESHSMMQQKDQEIEKWINKCHKLEKESDAGKKYEQQLNQLHKTIAALETEKADMVDKLSKAKQEGVKLVLEEETKKQEALKTEFEERIRSLESEIEDLKKSSEHNNQLEENVKVQELAAKIGEYEIQSEEAKNFSIQSTEEIANLKEQVSNLESEKESAEKKIVDLKEQLTKLSQSFEDEKAKILEKQSIDNLKDQLRNLEQETETLQNELKNKDEDLDHLKDTITTLQFEKNVVEKKNEELVNEMDEMKAHYTTLNDLHRESDAKTSNVMQQIDELLGKITTLESAIVQKEKEMEDVQEKLKMERELAAQVKLEFEEKLKNEKQNDEPKVDFNIREHSHKLAEYFETLHIGFGADSINDVSELVEKTLQSFSAYVKQLDEKLEADLNSAKKNHQQLDEKIKEEMNNLVEELEQIKNENAQLKDELDITNNENEQNLKLMENMQEALKTAKEHAEEVICEKVNATDMIEKIEEKLTAFEMEGTVFDKVCKLIKDFEEKSNDGNSLEEIKQKELEMGQELVELKSKIDSMMKEREEYHSQLHSVLNLQENGDAFEKIAELVESAEKLEEIEAAYQSANKINAQITNQNETLMTSFEEIATIVNYDGKQGNVMEQVRNVMHELNDKRAKVEKLSSDYATLKEQLDYVNEELKMYKSETNDLQKKFNDINEEIVNKDLKINQLEAADQKLMELLSMLDSFNERGDIYSLVDNIAKLLNERNSNTCGLTEKIAKKLSAENENHAALIQNAKDLETTLKKYETEKVEAEKQLLDLQKSHEDLRIQFIQKEKFVEEMHVKLGNLEKELKNEREGSNLVAEEFSRKQSEYDETVLLQTNKIKEIIAENESLKKEKYAVEAKMTNQLEEHNELTKKIHKYEDQLKVLNNQEKEVNEVIKEKDTIIAGLKEQISEAQDTLKELMDEKRKDDLATENNNRKLKTLERELRDVCETLDKKNVEINLSNQKIKELEEQLHEANERDRNGNGFVDDSGFDALLDQEELASLRVQVEELKSENKKLEEQVDDLTKKKTNQMNDSLEAALEMRSVVQPTKLPPPQNDHHFNSETARFAEPTEAEYLRNVLYRYMVERETLGREIVTLAKVICQVLKFSPSESTTVLQREEARTHGWIGDTVGSVFQR</sequence>
<accession>A0AC34QJS5</accession>
<reference evidence="2" key="1">
    <citation type="submission" date="2022-11" db="UniProtKB">
        <authorList>
            <consortium name="WormBaseParasite"/>
        </authorList>
    </citation>
    <scope>IDENTIFICATION</scope>
</reference>
<name>A0AC34QJS5_9BILA</name>